<evidence type="ECO:0000256" key="8">
    <source>
        <dbReference type="ARBA" id="ARBA00022989"/>
    </source>
</evidence>
<dbReference type="InterPro" id="IPR011303">
    <property type="entry name" value="RnfD_bac"/>
</dbReference>
<dbReference type="GO" id="GO:0055085">
    <property type="term" value="P:transmembrane transport"/>
    <property type="evidence" value="ECO:0007669"/>
    <property type="project" value="InterPro"/>
</dbReference>
<comment type="similarity">
    <text evidence="10">Belongs to the NqrB/RnfD family.</text>
</comment>
<evidence type="ECO:0000256" key="5">
    <source>
        <dbReference type="ARBA" id="ARBA00022692"/>
    </source>
</evidence>
<feature type="transmembrane region" description="Helical" evidence="10">
    <location>
        <begin position="234"/>
        <end position="251"/>
    </location>
</feature>
<dbReference type="EMBL" id="AP021874">
    <property type="protein sequence ID" value="BBO71239.1"/>
    <property type="molecule type" value="Genomic_DNA"/>
</dbReference>
<reference evidence="11 12" key="1">
    <citation type="submission" date="2019-11" db="EMBL/GenBank/DDBJ databases">
        <title>Comparative genomics of hydrocarbon-degrading Desulfosarcina strains.</title>
        <authorList>
            <person name="Watanabe M."/>
            <person name="Kojima H."/>
            <person name="Fukui M."/>
        </authorList>
    </citation>
    <scope>NUCLEOTIDE SEQUENCE [LARGE SCALE GENOMIC DNA]</scope>
    <source>
        <strain evidence="11 12">PL12</strain>
    </source>
</reference>
<dbReference type="HAMAP" id="MF_00462">
    <property type="entry name" value="RsxD_RnfD"/>
    <property type="match status" value="1"/>
</dbReference>
<dbReference type="RefSeq" id="WP_155319105.1">
    <property type="nucleotide sequence ID" value="NZ_AP021874.1"/>
</dbReference>
<dbReference type="NCBIfam" id="TIGR01946">
    <property type="entry name" value="rnfD"/>
    <property type="match status" value="1"/>
</dbReference>
<feature type="transmembrane region" description="Helical" evidence="10">
    <location>
        <begin position="116"/>
        <end position="134"/>
    </location>
</feature>
<dbReference type="EC" id="7.-.-.-" evidence="10"/>
<accession>A0A5K7YTC4</accession>
<feature type="transmembrane region" description="Helical" evidence="10">
    <location>
        <begin position="43"/>
        <end position="61"/>
    </location>
</feature>
<keyword evidence="8 10" id="KW-1133">Transmembrane helix</keyword>
<keyword evidence="3 10" id="KW-0285">Flavoprotein</keyword>
<dbReference type="OrthoDB" id="9776359at2"/>
<keyword evidence="6 10" id="KW-1278">Translocase</keyword>
<evidence type="ECO:0000256" key="2">
    <source>
        <dbReference type="ARBA" id="ARBA00022553"/>
    </source>
</evidence>
<feature type="transmembrane region" description="Helical" evidence="10">
    <location>
        <begin position="67"/>
        <end position="85"/>
    </location>
</feature>
<evidence type="ECO:0000256" key="3">
    <source>
        <dbReference type="ARBA" id="ARBA00022630"/>
    </source>
</evidence>
<evidence type="ECO:0000256" key="9">
    <source>
        <dbReference type="ARBA" id="ARBA00023136"/>
    </source>
</evidence>
<evidence type="ECO:0000256" key="4">
    <source>
        <dbReference type="ARBA" id="ARBA00022643"/>
    </source>
</evidence>
<keyword evidence="10" id="KW-1003">Cell membrane</keyword>
<name>A0A5K7YTC4_9BACT</name>
<keyword evidence="9 10" id="KW-0472">Membrane</keyword>
<evidence type="ECO:0000313" key="12">
    <source>
        <dbReference type="Proteomes" id="UP000427906"/>
    </source>
</evidence>
<evidence type="ECO:0000256" key="7">
    <source>
        <dbReference type="ARBA" id="ARBA00022982"/>
    </source>
</evidence>
<evidence type="ECO:0000256" key="1">
    <source>
        <dbReference type="ARBA" id="ARBA00022448"/>
    </source>
</evidence>
<feature type="transmembrane region" description="Helical" evidence="10">
    <location>
        <begin position="287"/>
        <end position="304"/>
    </location>
</feature>
<dbReference type="KEGG" id="dalk:DSCA_51690"/>
<evidence type="ECO:0000256" key="10">
    <source>
        <dbReference type="HAMAP-Rule" id="MF_00462"/>
    </source>
</evidence>
<keyword evidence="2 10" id="KW-0597">Phosphoprotein</keyword>
<comment type="function">
    <text evidence="10">Part of a membrane-bound complex that couples electron transfer with translocation of ions across the membrane.</text>
</comment>
<feature type="transmembrane region" description="Helical" evidence="10">
    <location>
        <begin position="92"/>
        <end position="110"/>
    </location>
</feature>
<evidence type="ECO:0000256" key="6">
    <source>
        <dbReference type="ARBA" id="ARBA00022967"/>
    </source>
</evidence>
<gene>
    <name evidence="10" type="primary">rnfD</name>
    <name evidence="11" type="ORF">DSCA_51690</name>
</gene>
<keyword evidence="1 10" id="KW-0813">Transport</keyword>
<sequence>MEKNANMQEKEVTPIDETEPIVPVMHVSPSPHLVQTASSTRRMMVDVLVALAPVVAMSLFVFRGYALFQLAVCLGGSMLAELLFVKMRGRPSTLKDCSAIVTGIILAMSLPGTAPWYVGLIAAFVAIGIGKIIFGGLGMNLFNPAMVGRAFVMISFAGALAASGFEDARSAVDAISQATPMNAFKMNGVVTPLAHLFWGNTNGSLGETSALACLLGGLYLIVRRTAAWEIPAGLLLAVLVVGGMADLAGPADGWTVVHHILGGSLLFGAFFIATDPVSSPLTPKGKFIFGLGTGLLIMVLRLFSGYPEGVMFAVLFMNALTPLVNRWTIPTPFGGK</sequence>
<feature type="modified residue" description="FMN phosphoryl threonine" evidence="10">
    <location>
        <position position="179"/>
    </location>
</feature>
<dbReference type="Pfam" id="PF03116">
    <property type="entry name" value="NQR2_RnfD_RnfE"/>
    <property type="match status" value="1"/>
</dbReference>
<evidence type="ECO:0000313" key="11">
    <source>
        <dbReference type="EMBL" id="BBO71239.1"/>
    </source>
</evidence>
<dbReference type="Proteomes" id="UP000427906">
    <property type="component" value="Chromosome"/>
</dbReference>
<comment type="subunit">
    <text evidence="10">The complex is composed of six subunits: RnfA, RnfB, RnfC, RnfD, RnfE and RnfG.</text>
</comment>
<comment type="cofactor">
    <cofactor evidence="10">
        <name>FMN</name>
        <dbReference type="ChEBI" id="CHEBI:58210"/>
    </cofactor>
</comment>
<dbReference type="PANTHER" id="PTHR30578">
    <property type="entry name" value="ELECTRON TRANSPORT COMPLEX PROTEIN RNFD"/>
    <property type="match status" value="1"/>
</dbReference>
<keyword evidence="7 10" id="KW-0249">Electron transport</keyword>
<feature type="transmembrane region" description="Helical" evidence="10">
    <location>
        <begin position="257"/>
        <end position="275"/>
    </location>
</feature>
<organism evidence="11 12">
    <name type="scientific">Desulfosarcina alkanivorans</name>
    <dbReference type="NCBI Taxonomy" id="571177"/>
    <lineage>
        <taxon>Bacteria</taxon>
        <taxon>Pseudomonadati</taxon>
        <taxon>Thermodesulfobacteriota</taxon>
        <taxon>Desulfobacteria</taxon>
        <taxon>Desulfobacterales</taxon>
        <taxon>Desulfosarcinaceae</taxon>
        <taxon>Desulfosarcina</taxon>
    </lineage>
</organism>
<keyword evidence="4 10" id="KW-0288">FMN</keyword>
<proteinExistence type="inferred from homology"/>
<protein>
    <recommendedName>
        <fullName evidence="10">Ion-translocating oxidoreductase complex subunit D</fullName>
        <ecNumber evidence="10">7.-.-.-</ecNumber>
    </recommendedName>
    <alternativeName>
        <fullName evidence="10">Rnf electron transport complex subunit D</fullName>
    </alternativeName>
</protein>
<dbReference type="AlphaFoldDB" id="A0A5K7YTC4"/>
<dbReference type="GO" id="GO:0005886">
    <property type="term" value="C:plasma membrane"/>
    <property type="evidence" value="ECO:0007669"/>
    <property type="project" value="UniProtKB-SubCell"/>
</dbReference>
<keyword evidence="5 10" id="KW-0812">Transmembrane</keyword>
<comment type="subcellular location">
    <subcellularLocation>
        <location evidence="10">Cell membrane</location>
        <topology evidence="10">Multi-pass membrane protein</topology>
    </subcellularLocation>
</comment>
<keyword evidence="12" id="KW-1185">Reference proteome</keyword>
<dbReference type="GO" id="GO:0022900">
    <property type="term" value="P:electron transport chain"/>
    <property type="evidence" value="ECO:0007669"/>
    <property type="project" value="UniProtKB-UniRule"/>
</dbReference>
<dbReference type="InterPro" id="IPR004338">
    <property type="entry name" value="NqrB/RnfD"/>
</dbReference>
<dbReference type="PANTHER" id="PTHR30578:SF0">
    <property type="entry name" value="ION-TRANSLOCATING OXIDOREDUCTASE COMPLEX SUBUNIT D"/>
    <property type="match status" value="1"/>
</dbReference>